<dbReference type="Gene3D" id="3.10.620.30">
    <property type="match status" value="1"/>
</dbReference>
<dbReference type="SMART" id="SM00460">
    <property type="entry name" value="TGc"/>
    <property type="match status" value="1"/>
</dbReference>
<dbReference type="Proteomes" id="UP000642070">
    <property type="component" value="Unassembled WGS sequence"/>
</dbReference>
<evidence type="ECO:0000313" key="3">
    <source>
        <dbReference type="Proteomes" id="UP000642070"/>
    </source>
</evidence>
<reference evidence="2" key="1">
    <citation type="journal article" date="2014" name="Int. J. Syst. Evol. Microbiol.">
        <title>Complete genome sequence of Corynebacterium casei LMG S-19264T (=DSM 44701T), isolated from a smear-ripened cheese.</title>
        <authorList>
            <consortium name="US DOE Joint Genome Institute (JGI-PGF)"/>
            <person name="Walter F."/>
            <person name="Albersmeier A."/>
            <person name="Kalinowski J."/>
            <person name="Ruckert C."/>
        </authorList>
    </citation>
    <scope>NUCLEOTIDE SEQUENCE</scope>
    <source>
        <strain evidence="2">JCM 19831</strain>
    </source>
</reference>
<keyword evidence="3" id="KW-1185">Reference proteome</keyword>
<dbReference type="Pfam" id="PF01841">
    <property type="entry name" value="Transglut_core"/>
    <property type="match status" value="1"/>
</dbReference>
<sequence>MSTSWRLKIRHVTGYKYAGTVSASYNEARLTPLTLPWQTTLFSQVEVTPGAATYRYHDYWATQVTAFDLHRPHQQLRVVSSSLVEVSPPPAASAALDWSELRADAVLDAQAEFLTERPLTAVDPALVDLAWSALDGASPGVAAVDLSHWVRSEVAYVPGSTGVQTSAQEAWDLRKGVCQDIAHLTVGLLRARGVPARYVSGYLHPKVEAEVGETVAGQSHAWVEWWCGEWTGFDPTNGVPVGPRHVVVARGRDYDDVPPLRGVYHGAPSKHLGVTVEITRLA</sequence>
<feature type="domain" description="Transglutaminase-like" evidence="1">
    <location>
        <begin position="170"/>
        <end position="237"/>
    </location>
</feature>
<dbReference type="InterPro" id="IPR002931">
    <property type="entry name" value="Transglutaminase-like"/>
</dbReference>
<proteinExistence type="predicted"/>
<dbReference type="RefSeq" id="WP_190256001.1">
    <property type="nucleotide sequence ID" value="NZ_BMPI01000064.1"/>
</dbReference>
<protein>
    <recommendedName>
        <fullName evidence="1">Transglutaminase-like domain-containing protein</fullName>
    </recommendedName>
</protein>
<dbReference type="AlphaFoldDB" id="A0A917UAA7"/>
<accession>A0A917UAA7</accession>
<evidence type="ECO:0000259" key="1">
    <source>
        <dbReference type="SMART" id="SM00460"/>
    </source>
</evidence>
<dbReference type="EMBL" id="BMPI01000064">
    <property type="protein sequence ID" value="GGM72522.1"/>
    <property type="molecule type" value="Genomic_DNA"/>
</dbReference>
<dbReference type="Pfam" id="PF08379">
    <property type="entry name" value="Bact_transglu_N"/>
    <property type="match status" value="1"/>
</dbReference>
<comment type="caution">
    <text evidence="2">The sequence shown here is derived from an EMBL/GenBank/DDBJ whole genome shotgun (WGS) entry which is preliminary data.</text>
</comment>
<dbReference type="InterPro" id="IPR038765">
    <property type="entry name" value="Papain-like_cys_pep_sf"/>
</dbReference>
<organism evidence="2 3">
    <name type="scientific">Dactylosporangium sucinum</name>
    <dbReference type="NCBI Taxonomy" id="1424081"/>
    <lineage>
        <taxon>Bacteria</taxon>
        <taxon>Bacillati</taxon>
        <taxon>Actinomycetota</taxon>
        <taxon>Actinomycetes</taxon>
        <taxon>Micromonosporales</taxon>
        <taxon>Micromonosporaceae</taxon>
        <taxon>Dactylosporangium</taxon>
    </lineage>
</organism>
<dbReference type="PANTHER" id="PTHR33490:SF6">
    <property type="entry name" value="SLL1049 PROTEIN"/>
    <property type="match status" value="1"/>
</dbReference>
<name>A0A917UAA7_9ACTN</name>
<dbReference type="SUPFAM" id="SSF54001">
    <property type="entry name" value="Cysteine proteinases"/>
    <property type="match status" value="1"/>
</dbReference>
<dbReference type="InterPro" id="IPR013589">
    <property type="entry name" value="Bac_transglu_N"/>
</dbReference>
<gene>
    <name evidence="2" type="ORF">GCM10007977_087720</name>
</gene>
<evidence type="ECO:0000313" key="2">
    <source>
        <dbReference type="EMBL" id="GGM72522.1"/>
    </source>
</evidence>
<dbReference type="PANTHER" id="PTHR33490">
    <property type="entry name" value="BLR5614 PROTEIN-RELATED"/>
    <property type="match status" value="1"/>
</dbReference>
<reference evidence="2" key="2">
    <citation type="submission" date="2020-09" db="EMBL/GenBank/DDBJ databases">
        <authorList>
            <person name="Sun Q."/>
            <person name="Ohkuma M."/>
        </authorList>
    </citation>
    <scope>NUCLEOTIDE SEQUENCE</scope>
    <source>
        <strain evidence="2">JCM 19831</strain>
    </source>
</reference>